<proteinExistence type="predicted"/>
<reference evidence="2" key="1">
    <citation type="submission" date="2020-11" db="EMBL/GenBank/DDBJ databases">
        <authorList>
            <person name="Tran Van P."/>
        </authorList>
    </citation>
    <scope>NUCLEOTIDE SEQUENCE</scope>
</reference>
<gene>
    <name evidence="2" type="ORF">TPSB3V08_LOCUS1320</name>
</gene>
<feature type="region of interest" description="Disordered" evidence="1">
    <location>
        <begin position="167"/>
        <end position="189"/>
    </location>
</feature>
<dbReference type="AlphaFoldDB" id="A0A7R9GUB6"/>
<feature type="compositionally biased region" description="Polar residues" evidence="1">
    <location>
        <begin position="167"/>
        <end position="182"/>
    </location>
</feature>
<evidence type="ECO:0000313" key="2">
    <source>
        <dbReference type="EMBL" id="CAD7397740.1"/>
    </source>
</evidence>
<feature type="region of interest" description="Disordered" evidence="1">
    <location>
        <begin position="349"/>
        <end position="377"/>
    </location>
</feature>
<feature type="compositionally biased region" description="Low complexity" evidence="1">
    <location>
        <begin position="86"/>
        <end position="95"/>
    </location>
</feature>
<sequence length="429" mass="47720">MRGACGVWKRGGSKTRCLDSGALGSWERTQHRFSSFLRQKGYKVKDALPNVYSSYDGDYAYTLVQDAVVNSKSKVRQRREKERTSYSDTDSDWSSLDGRQRTVESYCKVNRKQTPHKRIRKKRVIPVPTPRVPPTHPLGSLDAAGVLNFQGQEGGCETIDKVCSGTPSDISDVSDPETSQPGRYQKHSSKLKKKCLVKKPILNRGPPLIPSPPALKNSSQQGSALHQQMSSQFDDVFSPLSSWTVLAGQPVIPSNNTLKSELNKERKLCAKHFEHFPLIYKLTKAISFLDPAVAVLKSTRSDRLKSTLEIVLANNITSVAADLVDRQFNTKPKREGQFNIVHDDESSLEISSPRDVNSPMRVGGKRSGRDGAGQRGELMGTPWELVEGSEIVQEEEMITRHAAAFAKSPTGQRLNTHQVSAAWFLFVWA</sequence>
<accession>A0A7R9GUB6</accession>
<feature type="region of interest" description="Disordered" evidence="1">
    <location>
        <begin position="72"/>
        <end position="95"/>
    </location>
</feature>
<protein>
    <submittedName>
        <fullName evidence="2">Uncharacterized protein</fullName>
    </submittedName>
</protein>
<organism evidence="2">
    <name type="scientific">Timema poppense</name>
    <name type="common">Walking stick</name>
    <dbReference type="NCBI Taxonomy" id="170557"/>
    <lineage>
        <taxon>Eukaryota</taxon>
        <taxon>Metazoa</taxon>
        <taxon>Ecdysozoa</taxon>
        <taxon>Arthropoda</taxon>
        <taxon>Hexapoda</taxon>
        <taxon>Insecta</taxon>
        <taxon>Pterygota</taxon>
        <taxon>Neoptera</taxon>
        <taxon>Polyneoptera</taxon>
        <taxon>Phasmatodea</taxon>
        <taxon>Timematodea</taxon>
        <taxon>Timematoidea</taxon>
        <taxon>Timematidae</taxon>
        <taxon>Timema</taxon>
    </lineage>
</organism>
<name>A0A7R9GUB6_TIMPO</name>
<dbReference type="EMBL" id="OD000459">
    <property type="protein sequence ID" value="CAD7397740.1"/>
    <property type="molecule type" value="Genomic_DNA"/>
</dbReference>
<evidence type="ECO:0000256" key="1">
    <source>
        <dbReference type="SAM" id="MobiDB-lite"/>
    </source>
</evidence>